<dbReference type="PROSITE" id="PS51155">
    <property type="entry name" value="CHIT_BIND_RR_2"/>
    <property type="match status" value="2"/>
</dbReference>
<evidence type="ECO:0000256" key="2">
    <source>
        <dbReference type="ARBA" id="ARBA00022729"/>
    </source>
</evidence>
<dbReference type="GO" id="GO:0062129">
    <property type="term" value="C:chitin-based extracellular matrix"/>
    <property type="evidence" value="ECO:0007669"/>
    <property type="project" value="TreeGrafter"/>
</dbReference>
<proteinExistence type="predicted"/>
<dbReference type="OrthoDB" id="6620560at2759"/>
<evidence type="ECO:0000256" key="3">
    <source>
        <dbReference type="PROSITE-ProRule" id="PRU00497"/>
    </source>
</evidence>
<dbReference type="PANTHER" id="PTHR10380:SF173">
    <property type="entry name" value="CUTICULAR PROTEIN 47EF, ISOFORM C-RELATED"/>
    <property type="match status" value="1"/>
</dbReference>
<dbReference type="InterPro" id="IPR050468">
    <property type="entry name" value="Cuticle_Struct_Prot"/>
</dbReference>
<dbReference type="PRINTS" id="PR00947">
    <property type="entry name" value="CUTICLE"/>
</dbReference>
<feature type="signal peptide" evidence="4">
    <location>
        <begin position="1"/>
        <end position="18"/>
    </location>
</feature>
<evidence type="ECO:0000256" key="1">
    <source>
        <dbReference type="ARBA" id="ARBA00022460"/>
    </source>
</evidence>
<keyword evidence="2 4" id="KW-0732">Signal</keyword>
<evidence type="ECO:0000313" key="5">
    <source>
        <dbReference type="EMBL" id="CAG9795961.1"/>
    </source>
</evidence>
<protein>
    <submittedName>
        <fullName evidence="5">Uncharacterized protein</fullName>
    </submittedName>
</protein>
<keyword evidence="6" id="KW-1185">Reference proteome</keyword>
<dbReference type="Proteomes" id="UP001153714">
    <property type="component" value="Chromosome 8"/>
</dbReference>
<dbReference type="PANTHER" id="PTHR10380">
    <property type="entry name" value="CUTICLE PROTEIN"/>
    <property type="match status" value="1"/>
</dbReference>
<accession>A0A9N9WI21</accession>
<dbReference type="InterPro" id="IPR031311">
    <property type="entry name" value="CHIT_BIND_RR_consensus"/>
</dbReference>
<reference evidence="5" key="1">
    <citation type="submission" date="2021-12" db="EMBL/GenBank/DDBJ databases">
        <authorList>
            <person name="King R."/>
        </authorList>
    </citation>
    <scope>NUCLEOTIDE SEQUENCE</scope>
</reference>
<dbReference type="GO" id="GO:0008010">
    <property type="term" value="F:structural constituent of chitin-based larval cuticle"/>
    <property type="evidence" value="ECO:0007669"/>
    <property type="project" value="TreeGrafter"/>
</dbReference>
<dbReference type="InterPro" id="IPR000618">
    <property type="entry name" value="Insect_cuticle"/>
</dbReference>
<reference evidence="5" key="2">
    <citation type="submission" date="2022-10" db="EMBL/GenBank/DDBJ databases">
        <authorList>
            <consortium name="ENA_rothamsted_submissions"/>
            <consortium name="culmorum"/>
            <person name="King R."/>
        </authorList>
    </citation>
    <scope>NUCLEOTIDE SEQUENCE</scope>
</reference>
<gene>
    <name evidence="5" type="ORF">DIATSA_LOCUS13189</name>
</gene>
<dbReference type="Pfam" id="PF00379">
    <property type="entry name" value="Chitin_bind_4"/>
    <property type="match status" value="2"/>
</dbReference>
<keyword evidence="1 3" id="KW-0193">Cuticle</keyword>
<dbReference type="AlphaFoldDB" id="A0A9N9WI21"/>
<evidence type="ECO:0000313" key="6">
    <source>
        <dbReference type="Proteomes" id="UP001153714"/>
    </source>
</evidence>
<dbReference type="EMBL" id="OU893339">
    <property type="protein sequence ID" value="CAG9795961.1"/>
    <property type="molecule type" value="Genomic_DNA"/>
</dbReference>
<name>A0A9N9WI21_9NEOP</name>
<dbReference type="PROSITE" id="PS00233">
    <property type="entry name" value="CHIT_BIND_RR_1"/>
    <property type="match status" value="2"/>
</dbReference>
<feature type="chain" id="PRO_5040367143" evidence="4">
    <location>
        <begin position="19"/>
        <end position="320"/>
    </location>
</feature>
<evidence type="ECO:0000256" key="4">
    <source>
        <dbReference type="SAM" id="SignalP"/>
    </source>
</evidence>
<organism evidence="5 6">
    <name type="scientific">Diatraea saccharalis</name>
    <name type="common">sugarcane borer</name>
    <dbReference type="NCBI Taxonomy" id="40085"/>
    <lineage>
        <taxon>Eukaryota</taxon>
        <taxon>Metazoa</taxon>
        <taxon>Ecdysozoa</taxon>
        <taxon>Arthropoda</taxon>
        <taxon>Hexapoda</taxon>
        <taxon>Insecta</taxon>
        <taxon>Pterygota</taxon>
        <taxon>Neoptera</taxon>
        <taxon>Endopterygota</taxon>
        <taxon>Lepidoptera</taxon>
        <taxon>Glossata</taxon>
        <taxon>Ditrysia</taxon>
        <taxon>Pyraloidea</taxon>
        <taxon>Crambidae</taxon>
        <taxon>Crambinae</taxon>
        <taxon>Diatraea</taxon>
    </lineage>
</organism>
<sequence>MHTFFQLAVLALISVAAAAKLENVYLPPNARGSSGASAGLQAPLGSSAGAQAAAYSGAQSSASANAEILNYENEINEDGYRYSFKTSDGTEAEQQGRVLPGGAPDEAILQVAGSYSYVGNDGQTYSVSYTADENGFQARGDHLPTPPPIPEAILKSLQLTAGSNTLISVAAIAKLEKVGAGSQAEASYSNAASASTNAKILSYENQIIDNDYNYSYKTSDGTEVEQDAPDSANLHVHGSYSYVGDDGQTYYVSYSADENGFQVTGDHLPAPPPIPEAIMKSLQLTAGSNSYLYYGVSSHSPKGIPVGSPLWKLLNETKFS</sequence>